<protein>
    <recommendedName>
        <fullName evidence="3">Transposase</fullName>
    </recommendedName>
</protein>
<evidence type="ECO:0000313" key="2">
    <source>
        <dbReference type="Proteomes" id="UP000658382"/>
    </source>
</evidence>
<reference evidence="1" key="1">
    <citation type="journal article" date="2014" name="Int. J. Syst. Evol. Microbiol.">
        <title>Complete genome sequence of Corynebacterium casei LMG S-19264T (=DSM 44701T), isolated from a smear-ripened cheese.</title>
        <authorList>
            <consortium name="US DOE Joint Genome Institute (JGI-PGF)"/>
            <person name="Walter F."/>
            <person name="Albersmeier A."/>
            <person name="Kalinowski J."/>
            <person name="Ruckert C."/>
        </authorList>
    </citation>
    <scope>NUCLEOTIDE SEQUENCE</scope>
    <source>
        <strain evidence="1">JCM 12580</strain>
    </source>
</reference>
<proteinExistence type="predicted"/>
<accession>A0A917PYW4</accession>
<keyword evidence="2" id="KW-1185">Reference proteome</keyword>
<evidence type="ECO:0000313" key="1">
    <source>
        <dbReference type="EMBL" id="GGK00692.1"/>
    </source>
</evidence>
<reference evidence="1" key="2">
    <citation type="submission" date="2020-09" db="EMBL/GenBank/DDBJ databases">
        <authorList>
            <person name="Sun Q."/>
            <person name="Ohkuma M."/>
        </authorList>
    </citation>
    <scope>NUCLEOTIDE SEQUENCE</scope>
    <source>
        <strain evidence="1">JCM 12580</strain>
    </source>
</reference>
<dbReference type="Pfam" id="PF07592">
    <property type="entry name" value="DDE_Tnp_ISAZ013"/>
    <property type="match status" value="1"/>
</dbReference>
<comment type="caution">
    <text evidence="1">The sequence shown here is derived from an EMBL/GenBank/DDBJ whole genome shotgun (WGS) entry which is preliminary data.</text>
</comment>
<name>A0A917PYW4_9BACI</name>
<evidence type="ECO:0008006" key="3">
    <source>
        <dbReference type="Google" id="ProtNLM"/>
    </source>
</evidence>
<dbReference type="Proteomes" id="UP000658382">
    <property type="component" value="Unassembled WGS sequence"/>
</dbReference>
<organism evidence="1 2">
    <name type="scientific">Lentibacillus kapialis</name>
    <dbReference type="NCBI Taxonomy" id="340214"/>
    <lineage>
        <taxon>Bacteria</taxon>
        <taxon>Bacillati</taxon>
        <taxon>Bacillota</taxon>
        <taxon>Bacilli</taxon>
        <taxon>Bacillales</taxon>
        <taxon>Bacillaceae</taxon>
        <taxon>Lentibacillus</taxon>
    </lineage>
</organism>
<dbReference type="AlphaFoldDB" id="A0A917PYW4"/>
<dbReference type="EMBL" id="BMNQ01000037">
    <property type="protein sequence ID" value="GGK00692.1"/>
    <property type="molecule type" value="Genomic_DNA"/>
</dbReference>
<dbReference type="InterPro" id="IPR011518">
    <property type="entry name" value="Transposase_36"/>
</dbReference>
<gene>
    <name evidence="1" type="ORF">GCM10007063_23740</name>
</gene>
<sequence>MKRIIEFAAKYDVKILLAYYPPYHSKYNPIERIWGRLEQHWNGGILDTCETVLKFAENMTWKDENPCVSLAEKAYETGQKVEKKVMETYEKMIDRANGIEKWFVVINPNKCQEALQME</sequence>